<organism evidence="2 3">
    <name type="scientific">Carnobacterium maltaromaticum</name>
    <name type="common">Carnobacterium piscicola</name>
    <dbReference type="NCBI Taxonomy" id="2751"/>
    <lineage>
        <taxon>Bacteria</taxon>
        <taxon>Bacillati</taxon>
        <taxon>Bacillota</taxon>
        <taxon>Bacilli</taxon>
        <taxon>Lactobacillales</taxon>
        <taxon>Carnobacteriaceae</taxon>
        <taxon>Carnobacterium</taxon>
    </lineage>
</organism>
<proteinExistence type="predicted"/>
<gene>
    <name evidence="2" type="ORF">RAK27_05985</name>
</gene>
<feature type="region of interest" description="Disordered" evidence="1">
    <location>
        <begin position="1"/>
        <end position="57"/>
    </location>
</feature>
<dbReference type="Proteomes" id="UP001290462">
    <property type="component" value="Unassembled WGS sequence"/>
</dbReference>
<dbReference type="RefSeq" id="WP_167753320.1">
    <property type="nucleotide sequence ID" value="NZ_NRQD01000011.1"/>
</dbReference>
<dbReference type="NCBIfam" id="NF040897">
    <property type="entry name" value="SPJ_0845_Nterm"/>
    <property type="match status" value="1"/>
</dbReference>
<evidence type="ECO:0000313" key="2">
    <source>
        <dbReference type="EMBL" id="MDZ5758206.1"/>
    </source>
</evidence>
<evidence type="ECO:0000313" key="3">
    <source>
        <dbReference type="Proteomes" id="UP001290462"/>
    </source>
</evidence>
<name>A0AAW9JZY5_CARML</name>
<evidence type="ECO:0000256" key="1">
    <source>
        <dbReference type="SAM" id="MobiDB-lite"/>
    </source>
</evidence>
<dbReference type="AlphaFoldDB" id="A0AAW9JZY5"/>
<sequence length="57" mass="6666">MKGDIPMGLTHKTETNLDDLFSRFAVEPEPEKRKEDDDDEKDDDKKTKAKKTEDKKK</sequence>
<reference evidence="2" key="1">
    <citation type="submission" date="2023-08" db="EMBL/GenBank/DDBJ databases">
        <title>Genomic characterization of piscicolin 126 produced by Carnobacterium maltaromaticum CM22 strain isolated from salmon (Salmo salar).</title>
        <authorList>
            <person name="Gonzalez-Gragera E."/>
            <person name="Garcia-Lopez J.D."/>
            <person name="Teso-Perez C."/>
            <person name="Gimenez-Hernandez I."/>
            <person name="Peralta-Sanchez J.M."/>
            <person name="Valdivia E."/>
            <person name="Montalban-Lopez M."/>
            <person name="Martin-Platero A.M."/>
            <person name="Banos A."/>
            <person name="Martinez-Bueno M."/>
        </authorList>
    </citation>
    <scope>NUCLEOTIDE SEQUENCE</scope>
    <source>
        <strain evidence="2">CM22</strain>
    </source>
</reference>
<dbReference type="InterPro" id="IPR047909">
    <property type="entry name" value="SPJ_0845-like_N"/>
</dbReference>
<comment type="caution">
    <text evidence="2">The sequence shown here is derived from an EMBL/GenBank/DDBJ whole genome shotgun (WGS) entry which is preliminary data.</text>
</comment>
<dbReference type="EMBL" id="JAVBVO010000003">
    <property type="protein sequence ID" value="MDZ5758206.1"/>
    <property type="molecule type" value="Genomic_DNA"/>
</dbReference>
<protein>
    <submittedName>
        <fullName evidence="2">SPJ_0845 family protein</fullName>
    </submittedName>
</protein>
<accession>A0AAW9JZY5</accession>
<feature type="compositionally biased region" description="Basic and acidic residues" evidence="1">
    <location>
        <begin position="43"/>
        <end position="57"/>
    </location>
</feature>